<gene>
    <name evidence="1" type="ORF">SAMN04489750_3964</name>
</gene>
<dbReference type="Proteomes" id="UP000250028">
    <property type="component" value="Unassembled WGS sequence"/>
</dbReference>
<proteinExistence type="predicted"/>
<protein>
    <submittedName>
        <fullName evidence="1">Uncharacterized protein</fullName>
    </submittedName>
</protein>
<accession>A0A2Y9BNG6</accession>
<organism evidence="1 2">
    <name type="scientific">Branchiibius hedensis</name>
    <dbReference type="NCBI Taxonomy" id="672460"/>
    <lineage>
        <taxon>Bacteria</taxon>
        <taxon>Bacillati</taxon>
        <taxon>Actinomycetota</taxon>
        <taxon>Actinomycetes</taxon>
        <taxon>Micrococcales</taxon>
        <taxon>Dermacoccaceae</taxon>
        <taxon>Branchiibius</taxon>
    </lineage>
</organism>
<name>A0A2Y9BNG6_9MICO</name>
<dbReference type="EMBL" id="UESZ01000004">
    <property type="protein sequence ID" value="SSA59144.1"/>
    <property type="molecule type" value="Genomic_DNA"/>
</dbReference>
<evidence type="ECO:0000313" key="2">
    <source>
        <dbReference type="Proteomes" id="UP000250028"/>
    </source>
</evidence>
<dbReference type="RefSeq" id="WP_109689532.1">
    <property type="nucleotide sequence ID" value="NZ_QGDN01000004.1"/>
</dbReference>
<sequence length="172" mass="18347">MSDELDLDAVKARLAAATPGPWEWIGDSFDDAEPFVCTHMTRWDEHGPDLVVAADHGKTVLRAEGADWSAMSGKHADGDLIANAPTDIAALVAEVERLRAIGPNSWTHAVVAHMDRADKAEAAIGRVRELVESADRASEESLSRVFGGHPFGASVPTPDLIRALDGETGEQS</sequence>
<dbReference type="AlphaFoldDB" id="A0A2Y9BNG6"/>
<reference evidence="2" key="1">
    <citation type="submission" date="2016-10" db="EMBL/GenBank/DDBJ databases">
        <authorList>
            <person name="Varghese N."/>
            <person name="Submissions S."/>
        </authorList>
    </citation>
    <scope>NUCLEOTIDE SEQUENCE [LARGE SCALE GENOMIC DNA]</scope>
    <source>
        <strain evidence="2">DSM 22951</strain>
    </source>
</reference>
<keyword evidence="2" id="KW-1185">Reference proteome</keyword>
<dbReference type="OrthoDB" id="4955428at2"/>
<evidence type="ECO:0000313" key="1">
    <source>
        <dbReference type="EMBL" id="SSA59144.1"/>
    </source>
</evidence>